<feature type="transmembrane region" description="Helical" evidence="9">
    <location>
        <begin position="172"/>
        <end position="190"/>
    </location>
</feature>
<feature type="transmembrane region" description="Helical" evidence="9">
    <location>
        <begin position="373"/>
        <end position="392"/>
    </location>
</feature>
<keyword evidence="3 9" id="KW-0812">Transmembrane</keyword>
<dbReference type="InterPro" id="IPR039261">
    <property type="entry name" value="FNR_nucleotide-bd"/>
</dbReference>
<feature type="transmembrane region" description="Helical" evidence="9">
    <location>
        <begin position="234"/>
        <end position="252"/>
    </location>
</feature>
<feature type="chain" id="PRO_5046263642" description="FAD-binding FR-type domain-containing protein" evidence="10">
    <location>
        <begin position="20"/>
        <end position="685"/>
    </location>
</feature>
<dbReference type="InterPro" id="IPR017927">
    <property type="entry name" value="FAD-bd_FR_type"/>
</dbReference>
<comment type="subcellular location">
    <subcellularLocation>
        <location evidence="1">Membrane</location>
        <topology evidence="1">Multi-pass membrane protein</topology>
    </subcellularLocation>
</comment>
<keyword evidence="2" id="KW-0813">Transport</keyword>
<feature type="transmembrane region" description="Helical" evidence="9">
    <location>
        <begin position="314"/>
        <end position="337"/>
    </location>
</feature>
<gene>
    <name evidence="12" type="ORF">VTL71DRAFT_11207</name>
</gene>
<feature type="signal peptide" evidence="10">
    <location>
        <begin position="1"/>
        <end position="19"/>
    </location>
</feature>
<dbReference type="Proteomes" id="UP001595075">
    <property type="component" value="Unassembled WGS sequence"/>
</dbReference>
<feature type="domain" description="FAD-binding FR-type" evidence="11">
    <location>
        <begin position="411"/>
        <end position="587"/>
    </location>
</feature>
<feature type="compositionally biased region" description="Low complexity" evidence="8">
    <location>
        <begin position="488"/>
        <end position="504"/>
    </location>
</feature>
<evidence type="ECO:0000256" key="7">
    <source>
        <dbReference type="ARBA" id="ARBA00023180"/>
    </source>
</evidence>
<evidence type="ECO:0000256" key="6">
    <source>
        <dbReference type="ARBA" id="ARBA00023136"/>
    </source>
</evidence>
<dbReference type="SUPFAM" id="SSF52343">
    <property type="entry name" value="Ferredoxin reductase-like, C-terminal NADP-linked domain"/>
    <property type="match status" value="1"/>
</dbReference>
<evidence type="ECO:0000256" key="10">
    <source>
        <dbReference type="SAM" id="SignalP"/>
    </source>
</evidence>
<dbReference type="InterPro" id="IPR013130">
    <property type="entry name" value="Fe3_Rdtase_TM_dom"/>
</dbReference>
<evidence type="ECO:0000259" key="11">
    <source>
        <dbReference type="PROSITE" id="PS51384"/>
    </source>
</evidence>
<protein>
    <recommendedName>
        <fullName evidence="11">FAD-binding FR-type domain-containing protein</fullName>
    </recommendedName>
</protein>
<keyword evidence="4 9" id="KW-1133">Transmembrane helix</keyword>
<dbReference type="EMBL" id="JAZHXI010000003">
    <property type="protein sequence ID" value="KAL2073881.1"/>
    <property type="molecule type" value="Genomic_DNA"/>
</dbReference>
<feature type="transmembrane region" description="Helical" evidence="9">
    <location>
        <begin position="343"/>
        <end position="361"/>
    </location>
</feature>
<keyword evidence="5" id="KW-0406">Ion transport</keyword>
<evidence type="ECO:0000256" key="8">
    <source>
        <dbReference type="SAM" id="MobiDB-lite"/>
    </source>
</evidence>
<keyword evidence="10" id="KW-0732">Signal</keyword>
<dbReference type="InterPro" id="IPR051410">
    <property type="entry name" value="Ferric/Cupric_Reductase"/>
</dbReference>
<evidence type="ECO:0000256" key="5">
    <source>
        <dbReference type="ARBA" id="ARBA00023065"/>
    </source>
</evidence>
<dbReference type="Pfam" id="PF08022">
    <property type="entry name" value="FAD_binding_8"/>
    <property type="match status" value="1"/>
</dbReference>
<evidence type="ECO:0000256" key="2">
    <source>
        <dbReference type="ARBA" id="ARBA00022448"/>
    </source>
</evidence>
<evidence type="ECO:0000256" key="3">
    <source>
        <dbReference type="ARBA" id="ARBA00022692"/>
    </source>
</evidence>
<evidence type="ECO:0000313" key="12">
    <source>
        <dbReference type="EMBL" id="KAL2073881.1"/>
    </source>
</evidence>
<comment type="caution">
    <text evidence="12">The sequence shown here is derived from an EMBL/GenBank/DDBJ whole genome shotgun (WGS) entry which is preliminary data.</text>
</comment>
<keyword evidence="13" id="KW-1185">Reference proteome</keyword>
<evidence type="ECO:0000256" key="1">
    <source>
        <dbReference type="ARBA" id="ARBA00004141"/>
    </source>
</evidence>
<dbReference type="PROSITE" id="PS51384">
    <property type="entry name" value="FAD_FR"/>
    <property type="match status" value="1"/>
</dbReference>
<proteinExistence type="predicted"/>
<feature type="transmembrane region" description="Helical" evidence="9">
    <location>
        <begin position="272"/>
        <end position="290"/>
    </location>
</feature>
<organism evidence="12 13">
    <name type="scientific">Oculimacula yallundae</name>
    <dbReference type="NCBI Taxonomy" id="86028"/>
    <lineage>
        <taxon>Eukaryota</taxon>
        <taxon>Fungi</taxon>
        <taxon>Dikarya</taxon>
        <taxon>Ascomycota</taxon>
        <taxon>Pezizomycotina</taxon>
        <taxon>Leotiomycetes</taxon>
        <taxon>Helotiales</taxon>
        <taxon>Ploettnerulaceae</taxon>
        <taxon>Oculimacula</taxon>
    </lineage>
</organism>
<keyword evidence="6 9" id="KW-0472">Membrane</keyword>
<dbReference type="SFLD" id="SFLDG01168">
    <property type="entry name" value="Ferric_reductase_subgroup_(FRE"/>
    <property type="match status" value="1"/>
</dbReference>
<dbReference type="Pfam" id="PF01794">
    <property type="entry name" value="Ferric_reduct"/>
    <property type="match status" value="1"/>
</dbReference>
<sequence length="685" mass="77051">MKYSALFLVVCLLLGTTWGAKGLVGFGINPYSPFCAFSCLRSLEGFMLICSEEMEISGHMMHGAGPTSPECRAGDTPWLTTFAWCLKAKCSSTLSTSEIESFWELQSTADPTVPAKWTYSAALANITHSPTYELNEADKLLNFTALANSKTYETQWNSMTSVQRENVVENSFGIALLVVGFGTPIILTWLGHVPYMSGLLDQVRPYLVYPSLIGTYQVRPLPYLIGNSPTVGQGIWIILFFILNILLSAANYEIKWPHAWYTSPAREVAAYIFYRTGVFAFVLLPLMLLFSSRNNILLWLTNWSHSTFLLLHRWVARIFAIHVFLHTIIALPLYYPAQAKEEYWIWGAVATIAVMILTFASGLPVRRYSYESFLIMHFVLAVFVVVGCWYHIKYWIGLTWGYEVWLYATCAVWFFDRLARVARILKTGFRSAKITDLGEDYVRVDIAGLRWGPEPGKHVYAYFPTLNPLRPWENHPFSIMSTALLEPSQSDSNLGQSSPSSNSQHSHEEKHVGLQVNAISTRSNRLPKIGLTLLVKKSTGMTKYLQSRDTLLTLLDGPYPNNPTQEILCCDRLLLIAGGIGITSILPWVANHREVKLCWGIKESARCLVREIDGVLSTVVDKEIKIGSRFDFARLLEDEREAGWARVGVVVSGPGEFCDDVREAVAMAGRKGKTVFQLEVDAYSW</sequence>
<feature type="region of interest" description="Disordered" evidence="8">
    <location>
        <begin position="488"/>
        <end position="511"/>
    </location>
</feature>
<dbReference type="PANTHER" id="PTHR32361:SF9">
    <property type="entry name" value="FERRIC REDUCTASE TRANSMEMBRANE COMPONENT 3-RELATED"/>
    <property type="match status" value="1"/>
</dbReference>
<evidence type="ECO:0000256" key="9">
    <source>
        <dbReference type="SAM" id="Phobius"/>
    </source>
</evidence>
<reference evidence="12 13" key="1">
    <citation type="journal article" date="2024" name="Commun. Biol.">
        <title>Comparative genomic analysis of thermophilic fungi reveals convergent evolutionary adaptations and gene losses.</title>
        <authorList>
            <person name="Steindorff A.S."/>
            <person name="Aguilar-Pontes M.V."/>
            <person name="Robinson A.J."/>
            <person name="Andreopoulos B."/>
            <person name="LaButti K."/>
            <person name="Kuo A."/>
            <person name="Mondo S."/>
            <person name="Riley R."/>
            <person name="Otillar R."/>
            <person name="Haridas S."/>
            <person name="Lipzen A."/>
            <person name="Grimwood J."/>
            <person name="Schmutz J."/>
            <person name="Clum A."/>
            <person name="Reid I.D."/>
            <person name="Moisan M.C."/>
            <person name="Butler G."/>
            <person name="Nguyen T.T.M."/>
            <person name="Dewar K."/>
            <person name="Conant G."/>
            <person name="Drula E."/>
            <person name="Henrissat B."/>
            <person name="Hansel C."/>
            <person name="Singer S."/>
            <person name="Hutchinson M.I."/>
            <person name="de Vries R.P."/>
            <person name="Natvig D.O."/>
            <person name="Powell A.J."/>
            <person name="Tsang A."/>
            <person name="Grigoriev I.V."/>
        </authorList>
    </citation>
    <scope>NUCLEOTIDE SEQUENCE [LARGE SCALE GENOMIC DNA]</scope>
    <source>
        <strain evidence="12 13">CBS 494.80</strain>
    </source>
</reference>
<dbReference type="CDD" id="cd06186">
    <property type="entry name" value="NOX_Duox_like_FAD_NADP"/>
    <property type="match status" value="1"/>
</dbReference>
<evidence type="ECO:0000313" key="13">
    <source>
        <dbReference type="Proteomes" id="UP001595075"/>
    </source>
</evidence>
<name>A0ABR4CWQ9_9HELO</name>
<keyword evidence="7" id="KW-0325">Glycoprotein</keyword>
<dbReference type="SFLD" id="SFLDS00052">
    <property type="entry name" value="Ferric_Reductase_Domain"/>
    <property type="match status" value="1"/>
</dbReference>
<dbReference type="PANTHER" id="PTHR32361">
    <property type="entry name" value="FERRIC/CUPRIC REDUCTASE TRANSMEMBRANE COMPONENT"/>
    <property type="match status" value="1"/>
</dbReference>
<evidence type="ECO:0000256" key="4">
    <source>
        <dbReference type="ARBA" id="ARBA00022989"/>
    </source>
</evidence>
<feature type="transmembrane region" description="Helical" evidence="9">
    <location>
        <begin position="404"/>
        <end position="422"/>
    </location>
</feature>
<accession>A0ABR4CWQ9</accession>
<dbReference type="InterPro" id="IPR013112">
    <property type="entry name" value="FAD-bd_8"/>
</dbReference>